<name>A0ABQ5W623_9HYPH</name>
<comment type="similarity">
    <text evidence="1">Belongs to the bacterial solute-binding protein 1 family.</text>
</comment>
<evidence type="ECO:0000256" key="2">
    <source>
        <dbReference type="ARBA" id="ARBA00022448"/>
    </source>
</evidence>
<keyword evidence="7" id="KW-1185">Reference proteome</keyword>
<gene>
    <name evidence="6" type="ORF">GCM10010862_23550</name>
</gene>
<dbReference type="Proteomes" id="UP001156691">
    <property type="component" value="Unassembled WGS sequence"/>
</dbReference>
<dbReference type="PANTHER" id="PTHR30061:SF50">
    <property type="entry name" value="MALTOSE_MALTODEXTRIN-BINDING PERIPLASMIC PROTEIN"/>
    <property type="match status" value="1"/>
</dbReference>
<dbReference type="InterPro" id="IPR006059">
    <property type="entry name" value="SBP"/>
</dbReference>
<sequence length="440" mass="48212">MRLNKTSTALAAAALVAALCAQAAVAQTEIRFARFFGSCEADFATVTDPSRATNECGVITALTNQFNQENPDIKVVTEIVEWQPYYEQLAGRLAAGDVPDVSVMHADVLGEFARRGLLLPLSEDFPEVGIDTSDFVASGRENVEVDGEIYGLPQDFISWLWHTNKALFAEAEMLDAEGNPVMPTSVEELFEQAAAFKERTGKPYLALPVDAGSIARTFYTLVWQQGGDFFPQDTRQIALQTPEAVEALTVLKRLVDEGLATAYTDGSVGNSEFQQGGTGVVTQGTWMIAPFVAAADNAEMALADYGVYPLPQLYADNAQFSAGHTWVMLKSDRRTEEQRQGALQFMKFLYDHNGDWARAGHLPSRQSVLDSAEFQELPHRASIMSIPGNARHHPNTINQQRVMFFTIGEELSAAVLGQKGIEQALADAENRVNAVLRRAR</sequence>
<feature type="signal peptide" evidence="5">
    <location>
        <begin position="1"/>
        <end position="23"/>
    </location>
</feature>
<protein>
    <submittedName>
        <fullName evidence="6">ABC transporter substrate-binding protein</fullName>
    </submittedName>
</protein>
<proteinExistence type="inferred from homology"/>
<evidence type="ECO:0000256" key="1">
    <source>
        <dbReference type="ARBA" id="ARBA00008520"/>
    </source>
</evidence>
<dbReference type="RefSeq" id="WP_284340533.1">
    <property type="nucleotide sequence ID" value="NZ_BSNS01000011.1"/>
</dbReference>
<organism evidence="6 7">
    <name type="scientific">Devosia nitrariae</name>
    <dbReference type="NCBI Taxonomy" id="2071872"/>
    <lineage>
        <taxon>Bacteria</taxon>
        <taxon>Pseudomonadati</taxon>
        <taxon>Pseudomonadota</taxon>
        <taxon>Alphaproteobacteria</taxon>
        <taxon>Hyphomicrobiales</taxon>
        <taxon>Devosiaceae</taxon>
        <taxon>Devosia</taxon>
    </lineage>
</organism>
<dbReference type="Gene3D" id="3.40.190.10">
    <property type="entry name" value="Periplasmic binding protein-like II"/>
    <property type="match status" value="1"/>
</dbReference>
<feature type="chain" id="PRO_5045198715" evidence="5">
    <location>
        <begin position="24"/>
        <end position="440"/>
    </location>
</feature>
<keyword evidence="4" id="KW-0574">Periplasm</keyword>
<evidence type="ECO:0000256" key="5">
    <source>
        <dbReference type="SAM" id="SignalP"/>
    </source>
</evidence>
<comment type="caution">
    <text evidence="6">The sequence shown here is derived from an EMBL/GenBank/DDBJ whole genome shotgun (WGS) entry which is preliminary data.</text>
</comment>
<dbReference type="Pfam" id="PF01547">
    <property type="entry name" value="SBP_bac_1"/>
    <property type="match status" value="1"/>
</dbReference>
<evidence type="ECO:0000313" key="7">
    <source>
        <dbReference type="Proteomes" id="UP001156691"/>
    </source>
</evidence>
<evidence type="ECO:0000313" key="6">
    <source>
        <dbReference type="EMBL" id="GLQ55096.1"/>
    </source>
</evidence>
<evidence type="ECO:0000256" key="4">
    <source>
        <dbReference type="ARBA" id="ARBA00022764"/>
    </source>
</evidence>
<accession>A0ABQ5W623</accession>
<dbReference type="EMBL" id="BSNS01000011">
    <property type="protein sequence ID" value="GLQ55096.1"/>
    <property type="molecule type" value="Genomic_DNA"/>
</dbReference>
<dbReference type="SUPFAM" id="SSF53850">
    <property type="entry name" value="Periplasmic binding protein-like II"/>
    <property type="match status" value="1"/>
</dbReference>
<keyword evidence="2" id="KW-0813">Transport</keyword>
<dbReference type="PANTHER" id="PTHR30061">
    <property type="entry name" value="MALTOSE-BINDING PERIPLASMIC PROTEIN"/>
    <property type="match status" value="1"/>
</dbReference>
<reference evidence="7" key="1">
    <citation type="journal article" date="2019" name="Int. J. Syst. Evol. Microbiol.">
        <title>The Global Catalogue of Microorganisms (GCM) 10K type strain sequencing project: providing services to taxonomists for standard genome sequencing and annotation.</title>
        <authorList>
            <consortium name="The Broad Institute Genomics Platform"/>
            <consortium name="The Broad Institute Genome Sequencing Center for Infectious Disease"/>
            <person name="Wu L."/>
            <person name="Ma J."/>
        </authorList>
    </citation>
    <scope>NUCLEOTIDE SEQUENCE [LARGE SCALE GENOMIC DNA]</scope>
    <source>
        <strain evidence="7">NBRC 112416</strain>
    </source>
</reference>
<keyword evidence="3 5" id="KW-0732">Signal</keyword>
<evidence type="ECO:0000256" key="3">
    <source>
        <dbReference type="ARBA" id="ARBA00022729"/>
    </source>
</evidence>